<dbReference type="GO" id="GO:0006506">
    <property type="term" value="P:GPI anchor biosynthetic process"/>
    <property type="evidence" value="ECO:0007669"/>
    <property type="project" value="UniProtKB-UniPathway"/>
</dbReference>
<keyword evidence="6" id="KW-0256">Endoplasmic reticulum</keyword>
<sequence>MINQVYKMAAPTLFVTLIGVTVRSVLFNSFVSSWLTDRVEISTPLTSWKSMVEGLTLLERGISPYAGDTFHETPLLLYIFYYVRSFSPTLVPVMFVMVDLMTAFILHKVATRTMKYLYNLQKREEKSYASGVDPLLILSSDVISIPDLAMAIYLLCPYSIVTCVAQCTVVFTNLTLAATFLFTLQGNAVAATLCLALASYQSLYPVTLIVPLAMHIAIIKMQGSQDKAVNYQSPEAVRSIMLTGAIFFFWLACLLGLSFLMLDSWGFLRSTYGCILAVPNLQPNMGLFWYFFTEMFEHFRTFFLWIFQINVFIYIAPLAIKMREHPLFIMLVQCILIAIFKSYPSVGDTTLYLALLPIWSHTFHYFRNSLVVGVMMLLASLLAPVLWHLWIYAGSANANFFFAFTLIYNTAQIFLVTDLVFGFLRREFALKHGMEPLDEDGNKRPIRLQ</sequence>
<evidence type="ECO:0000256" key="4">
    <source>
        <dbReference type="ARBA" id="ARBA00022502"/>
    </source>
</evidence>
<evidence type="ECO:0000256" key="2">
    <source>
        <dbReference type="ARBA" id="ARBA00004687"/>
    </source>
</evidence>
<comment type="subcellular location">
    <subcellularLocation>
        <location evidence="1">Endoplasmic reticulum membrane</location>
        <topology evidence="1">Multi-pass membrane protein</topology>
    </subcellularLocation>
</comment>
<dbReference type="GeneID" id="115918382"/>
<feature type="transmembrane region" description="Helical" evidence="9">
    <location>
        <begin position="151"/>
        <end position="171"/>
    </location>
</feature>
<evidence type="ECO:0000256" key="7">
    <source>
        <dbReference type="ARBA" id="ARBA00022989"/>
    </source>
</evidence>
<feature type="transmembrane region" description="Helical" evidence="9">
    <location>
        <begin position="86"/>
        <end position="106"/>
    </location>
</feature>
<feature type="transmembrane region" description="Helical" evidence="9">
    <location>
        <begin position="302"/>
        <end position="320"/>
    </location>
</feature>
<dbReference type="OMA" id="ALWHLWI"/>
<feature type="transmembrane region" description="Helical" evidence="9">
    <location>
        <begin position="373"/>
        <end position="393"/>
    </location>
</feature>
<dbReference type="OrthoDB" id="549017at2759"/>
<dbReference type="InParanoid" id="A0A7M7N7R2"/>
<dbReference type="GO" id="GO:0042765">
    <property type="term" value="C:GPI-anchor transamidase complex"/>
    <property type="evidence" value="ECO:0000318"/>
    <property type="project" value="GO_Central"/>
</dbReference>
<evidence type="ECO:0000313" key="11">
    <source>
        <dbReference type="Proteomes" id="UP000007110"/>
    </source>
</evidence>
<name>A0A7M7N7R2_STRPU</name>
<comment type="similarity">
    <text evidence="3">Belongs to the PIGU family.</text>
</comment>
<proteinExistence type="inferred from homology"/>
<dbReference type="InterPro" id="IPR009600">
    <property type="entry name" value="PIG-U"/>
</dbReference>
<dbReference type="EnsemblMetazoa" id="XM_030975910">
    <property type="protein sequence ID" value="XP_030831770"/>
    <property type="gene ID" value="LOC115918382"/>
</dbReference>
<feature type="transmembrane region" description="Helical" evidence="9">
    <location>
        <begin position="204"/>
        <end position="219"/>
    </location>
</feature>
<reference evidence="11" key="1">
    <citation type="submission" date="2015-02" db="EMBL/GenBank/DDBJ databases">
        <title>Genome sequencing for Strongylocentrotus purpuratus.</title>
        <authorList>
            <person name="Murali S."/>
            <person name="Liu Y."/>
            <person name="Vee V."/>
            <person name="English A."/>
            <person name="Wang M."/>
            <person name="Skinner E."/>
            <person name="Han Y."/>
            <person name="Muzny D.M."/>
            <person name="Worley K.C."/>
            <person name="Gibbs R.A."/>
        </authorList>
    </citation>
    <scope>NUCLEOTIDE SEQUENCE</scope>
</reference>
<dbReference type="Proteomes" id="UP000007110">
    <property type="component" value="Unassembled WGS sequence"/>
</dbReference>
<dbReference type="UniPathway" id="UPA00196"/>
<evidence type="ECO:0000256" key="6">
    <source>
        <dbReference type="ARBA" id="ARBA00022824"/>
    </source>
</evidence>
<dbReference type="RefSeq" id="XP_030831770.1">
    <property type="nucleotide sequence ID" value="XM_030975910.1"/>
</dbReference>
<keyword evidence="4" id="KW-0337">GPI-anchor biosynthesis</keyword>
<keyword evidence="11" id="KW-1185">Reference proteome</keyword>
<accession>A0A7M7N7R2</accession>
<feature type="transmembrane region" description="Helical" evidence="9">
    <location>
        <begin position="240"/>
        <end position="262"/>
    </location>
</feature>
<dbReference type="PANTHER" id="PTHR13121">
    <property type="entry name" value="GPI TRANSAMIDASE COMPONENT PIG-U"/>
    <property type="match status" value="1"/>
</dbReference>
<keyword evidence="7 9" id="KW-1133">Transmembrane helix</keyword>
<keyword evidence="5 9" id="KW-0812">Transmembrane</keyword>
<dbReference type="KEGG" id="spu:115918382"/>
<evidence type="ECO:0008006" key="12">
    <source>
        <dbReference type="Google" id="ProtNLM"/>
    </source>
</evidence>
<dbReference type="Pfam" id="PF06728">
    <property type="entry name" value="PIG-U"/>
    <property type="match status" value="1"/>
</dbReference>
<evidence type="ECO:0000256" key="1">
    <source>
        <dbReference type="ARBA" id="ARBA00004477"/>
    </source>
</evidence>
<evidence type="ECO:0000256" key="8">
    <source>
        <dbReference type="ARBA" id="ARBA00023136"/>
    </source>
</evidence>
<feature type="transmembrane region" description="Helical" evidence="9">
    <location>
        <begin position="12"/>
        <end position="35"/>
    </location>
</feature>
<evidence type="ECO:0000256" key="5">
    <source>
        <dbReference type="ARBA" id="ARBA00022692"/>
    </source>
</evidence>
<keyword evidence="8 9" id="KW-0472">Membrane</keyword>
<dbReference type="GO" id="GO:0016255">
    <property type="term" value="P:attachment of GPI anchor to protein"/>
    <property type="evidence" value="ECO:0000318"/>
    <property type="project" value="GO_Central"/>
</dbReference>
<reference evidence="10" key="2">
    <citation type="submission" date="2021-01" db="UniProtKB">
        <authorList>
            <consortium name="EnsemblMetazoa"/>
        </authorList>
    </citation>
    <scope>IDENTIFICATION</scope>
</reference>
<evidence type="ECO:0000256" key="9">
    <source>
        <dbReference type="SAM" id="Phobius"/>
    </source>
</evidence>
<organism evidence="10 11">
    <name type="scientific">Strongylocentrotus purpuratus</name>
    <name type="common">Purple sea urchin</name>
    <dbReference type="NCBI Taxonomy" id="7668"/>
    <lineage>
        <taxon>Eukaryota</taxon>
        <taxon>Metazoa</taxon>
        <taxon>Echinodermata</taxon>
        <taxon>Eleutherozoa</taxon>
        <taxon>Echinozoa</taxon>
        <taxon>Echinoidea</taxon>
        <taxon>Euechinoidea</taxon>
        <taxon>Echinacea</taxon>
        <taxon>Camarodonta</taxon>
        <taxon>Echinidea</taxon>
        <taxon>Strongylocentrotidae</taxon>
        <taxon>Strongylocentrotus</taxon>
    </lineage>
</organism>
<evidence type="ECO:0000313" key="10">
    <source>
        <dbReference type="EnsemblMetazoa" id="XP_030831770"/>
    </source>
</evidence>
<dbReference type="PANTHER" id="PTHR13121:SF0">
    <property type="entry name" value="PHOSPHATIDYLINOSITOL GLYCAN ANCHOR BIOSYNTHESIS CLASS U PROTEIN"/>
    <property type="match status" value="1"/>
</dbReference>
<evidence type="ECO:0000256" key="3">
    <source>
        <dbReference type="ARBA" id="ARBA00010026"/>
    </source>
</evidence>
<feature type="transmembrane region" description="Helical" evidence="9">
    <location>
        <begin position="399"/>
        <end position="424"/>
    </location>
</feature>
<dbReference type="AlphaFoldDB" id="A0A7M7N7R2"/>
<comment type="pathway">
    <text evidence="2">Glycolipid biosynthesis; glycosylphosphatidylinositol-anchor biosynthesis.</text>
</comment>
<protein>
    <recommendedName>
        <fullName evidence="12">Phosphatidylinositol glycan anchor biosynthesis class U protein</fullName>
    </recommendedName>
</protein>